<dbReference type="RefSeq" id="WP_045170801.1">
    <property type="nucleotide sequence ID" value="NZ_QOHL01000014.1"/>
</dbReference>
<evidence type="ECO:0000256" key="5">
    <source>
        <dbReference type="SAM" id="Phobius"/>
    </source>
</evidence>
<dbReference type="OrthoDB" id="9790194at2"/>
<dbReference type="PANTHER" id="PTHR12151:SF25">
    <property type="entry name" value="LINALOOL DEHYDRATASE_ISOMERASE DOMAIN-CONTAINING PROTEIN"/>
    <property type="match status" value="1"/>
</dbReference>
<dbReference type="FunFam" id="3.40.30.10:FF:000013">
    <property type="entry name" value="Blast:Protein SCO1 homolog, mitochondrial"/>
    <property type="match status" value="1"/>
</dbReference>
<feature type="binding site" evidence="3">
    <location>
        <position position="85"/>
    </location>
    <ligand>
        <name>Cu cation</name>
        <dbReference type="ChEBI" id="CHEBI:23378"/>
    </ligand>
</feature>
<keyword evidence="3" id="KW-0479">Metal-binding</keyword>
<feature type="transmembrane region" description="Helical" evidence="5">
    <location>
        <begin position="6"/>
        <end position="24"/>
    </location>
</feature>
<dbReference type="InterPro" id="IPR036249">
    <property type="entry name" value="Thioredoxin-like_sf"/>
</dbReference>
<comment type="similarity">
    <text evidence="1">Belongs to the SCO1/2 family.</text>
</comment>
<dbReference type="PANTHER" id="PTHR12151">
    <property type="entry name" value="ELECTRON TRANSPORT PROTIN SCO1/SENC FAMILY MEMBER"/>
    <property type="match status" value="1"/>
</dbReference>
<dbReference type="STRING" id="1242993.ehr_00209"/>
<keyword evidence="2 3" id="KW-0186">Copper</keyword>
<evidence type="ECO:0000256" key="4">
    <source>
        <dbReference type="PIRSR" id="PIRSR603782-2"/>
    </source>
</evidence>
<comment type="caution">
    <text evidence="6">The sequence shown here is derived from an EMBL/GenBank/DDBJ whole genome shotgun (WGS) entry which is preliminary data.</text>
</comment>
<feature type="binding site" evidence="3">
    <location>
        <position position="81"/>
    </location>
    <ligand>
        <name>Cu cation</name>
        <dbReference type="ChEBI" id="CHEBI:23378"/>
    </ligand>
</feature>
<sequence length="205" mass="23175">MKAIKFILNICLLFAAIFLGYSYITKQGIFQTKHHDTPNTTIPNEDGIKTSFSLINQDGKTVNSQDFLGKHMLVLFGFSACKSICPAELGLVSEALAHLGNNADKLQVIFITIDPKNDTVDKLKEFHENFDSRIQMLTGNTEDINQIIKNYKIYVGQSDKDNQINHSAIMYIIDKKGAYLSHFIPDLKSEENQVDKLLSLIKQYL</sequence>
<evidence type="ECO:0000256" key="1">
    <source>
        <dbReference type="ARBA" id="ARBA00010996"/>
    </source>
</evidence>
<name>A0A4Q6I3Y6_9RICK</name>
<evidence type="ECO:0000256" key="2">
    <source>
        <dbReference type="ARBA" id="ARBA00023008"/>
    </source>
</evidence>
<keyword evidence="5" id="KW-0472">Membrane</keyword>
<dbReference type="Proteomes" id="UP000293377">
    <property type="component" value="Unassembled WGS sequence"/>
</dbReference>
<dbReference type="CDD" id="cd02968">
    <property type="entry name" value="SCO"/>
    <property type="match status" value="1"/>
</dbReference>
<dbReference type="EMBL" id="QOHL01000014">
    <property type="protein sequence ID" value="RZB12585.1"/>
    <property type="molecule type" value="Genomic_DNA"/>
</dbReference>
<dbReference type="SUPFAM" id="SSF52833">
    <property type="entry name" value="Thioredoxin-like"/>
    <property type="match status" value="1"/>
</dbReference>
<proteinExistence type="inferred from homology"/>
<organism evidence="6 7">
    <name type="scientific">Ehrlichia minasensis</name>
    <dbReference type="NCBI Taxonomy" id="1242993"/>
    <lineage>
        <taxon>Bacteria</taxon>
        <taxon>Pseudomonadati</taxon>
        <taxon>Pseudomonadota</taxon>
        <taxon>Alphaproteobacteria</taxon>
        <taxon>Rickettsiales</taxon>
        <taxon>Anaplasmataceae</taxon>
        <taxon>Ehrlichia</taxon>
    </lineage>
</organism>
<evidence type="ECO:0000313" key="6">
    <source>
        <dbReference type="EMBL" id="RZB12585.1"/>
    </source>
</evidence>
<reference evidence="6 7" key="1">
    <citation type="submission" date="2018-06" db="EMBL/GenBank/DDBJ databases">
        <title>Complete Genome Sequence of Ehrlichia minasensis Isolated From Cattle.</title>
        <authorList>
            <person name="Aguiar D.M."/>
            <person name="Araujo J.P.A.Jr."/>
            <person name="Nakazato L."/>
            <person name="Bard E."/>
            <person name="Cabezas-Cruz A."/>
        </authorList>
    </citation>
    <scope>NUCLEOTIDE SEQUENCE [LARGE SCALE GENOMIC DNA]</scope>
    <source>
        <strain evidence="6 7">B11</strain>
    </source>
</reference>
<protein>
    <submittedName>
        <fullName evidence="6">SCO family protein</fullName>
    </submittedName>
</protein>
<dbReference type="Gene3D" id="3.40.30.10">
    <property type="entry name" value="Glutaredoxin"/>
    <property type="match status" value="1"/>
</dbReference>
<keyword evidence="5" id="KW-0812">Transmembrane</keyword>
<keyword evidence="7" id="KW-1185">Reference proteome</keyword>
<dbReference type="InterPro" id="IPR003782">
    <property type="entry name" value="SCO1/SenC"/>
</dbReference>
<accession>A0A4Q6I3Y6</accession>
<keyword evidence="5" id="KW-1133">Transmembrane helix</keyword>
<evidence type="ECO:0000313" key="7">
    <source>
        <dbReference type="Proteomes" id="UP000293377"/>
    </source>
</evidence>
<gene>
    <name evidence="6" type="ORF">DRF75_03380</name>
</gene>
<dbReference type="GO" id="GO:0046872">
    <property type="term" value="F:metal ion binding"/>
    <property type="evidence" value="ECO:0007669"/>
    <property type="project" value="UniProtKB-KW"/>
</dbReference>
<keyword evidence="4" id="KW-1015">Disulfide bond</keyword>
<dbReference type="AlphaFoldDB" id="A0A4Q6I3Y6"/>
<feature type="binding site" evidence="3">
    <location>
        <position position="166"/>
    </location>
    <ligand>
        <name>Cu cation</name>
        <dbReference type="ChEBI" id="CHEBI:23378"/>
    </ligand>
</feature>
<feature type="disulfide bond" description="Redox-active" evidence="4">
    <location>
        <begin position="81"/>
        <end position="85"/>
    </location>
</feature>
<evidence type="ECO:0000256" key="3">
    <source>
        <dbReference type="PIRSR" id="PIRSR603782-1"/>
    </source>
</evidence>
<dbReference type="Pfam" id="PF02630">
    <property type="entry name" value="SCO1-SenC"/>
    <property type="match status" value="1"/>
</dbReference>